<sequence>MTALDTVCRETPASSATSASVGGDTGIVPSESGSSAVRLMHPSPPGPLSRALDRSNSRYKGLSDHGYTSTEVAAPVPEGPRRPGTRGEARRAPVVGGLA</sequence>
<feature type="region of interest" description="Disordered" evidence="1">
    <location>
        <begin position="1"/>
        <end position="99"/>
    </location>
</feature>
<accession>A0ABP5KKE4</accession>
<keyword evidence="3" id="KW-1185">Reference proteome</keyword>
<feature type="compositionally biased region" description="Basic and acidic residues" evidence="1">
    <location>
        <begin position="79"/>
        <end position="91"/>
    </location>
</feature>
<proteinExistence type="predicted"/>
<name>A0ABP5KKE4_9ACTN</name>
<organism evidence="2 3">
    <name type="scientific">Nocardioides bigeumensis</name>
    <dbReference type="NCBI Taxonomy" id="433657"/>
    <lineage>
        <taxon>Bacteria</taxon>
        <taxon>Bacillati</taxon>
        <taxon>Actinomycetota</taxon>
        <taxon>Actinomycetes</taxon>
        <taxon>Propionibacteriales</taxon>
        <taxon>Nocardioidaceae</taxon>
        <taxon>Nocardioides</taxon>
    </lineage>
</organism>
<comment type="caution">
    <text evidence="2">The sequence shown here is derived from an EMBL/GenBank/DDBJ whole genome shotgun (WGS) entry which is preliminary data.</text>
</comment>
<dbReference type="EMBL" id="BAAAQQ010000013">
    <property type="protein sequence ID" value="GAA2131448.1"/>
    <property type="molecule type" value="Genomic_DNA"/>
</dbReference>
<gene>
    <name evidence="2" type="ORF">GCM10009843_35040</name>
</gene>
<evidence type="ECO:0000313" key="2">
    <source>
        <dbReference type="EMBL" id="GAA2131448.1"/>
    </source>
</evidence>
<evidence type="ECO:0000313" key="3">
    <source>
        <dbReference type="Proteomes" id="UP001500575"/>
    </source>
</evidence>
<evidence type="ECO:0000256" key="1">
    <source>
        <dbReference type="SAM" id="MobiDB-lite"/>
    </source>
</evidence>
<protein>
    <submittedName>
        <fullName evidence="2">Uncharacterized protein</fullName>
    </submittedName>
</protein>
<reference evidence="3" key="1">
    <citation type="journal article" date="2019" name="Int. J. Syst. Evol. Microbiol.">
        <title>The Global Catalogue of Microorganisms (GCM) 10K type strain sequencing project: providing services to taxonomists for standard genome sequencing and annotation.</title>
        <authorList>
            <consortium name="The Broad Institute Genomics Platform"/>
            <consortium name="The Broad Institute Genome Sequencing Center for Infectious Disease"/>
            <person name="Wu L."/>
            <person name="Ma J."/>
        </authorList>
    </citation>
    <scope>NUCLEOTIDE SEQUENCE [LARGE SCALE GENOMIC DNA]</scope>
    <source>
        <strain evidence="3">JCM 16021</strain>
    </source>
</reference>
<dbReference type="Proteomes" id="UP001500575">
    <property type="component" value="Unassembled WGS sequence"/>
</dbReference>